<keyword evidence="4 5" id="KW-0479">Metal-binding</keyword>
<dbReference type="FunFam" id="3.40.1390.30:FF:000001">
    <property type="entry name" value="GTP cyclohydrolase 1 type 2"/>
    <property type="match status" value="1"/>
</dbReference>
<evidence type="ECO:0000256" key="2">
    <source>
        <dbReference type="ARBA" id="ARBA00011643"/>
    </source>
</evidence>
<evidence type="ECO:0000256" key="3">
    <source>
        <dbReference type="ARBA" id="ARBA00022112"/>
    </source>
</evidence>
<dbReference type="InterPro" id="IPR036069">
    <property type="entry name" value="DUF34/NIF3_sf"/>
</dbReference>
<reference evidence="6 7" key="1">
    <citation type="submission" date="2019-10" db="EMBL/GenBank/DDBJ databases">
        <authorList>
            <person name="Dong K."/>
        </authorList>
    </citation>
    <scope>NUCLEOTIDE SEQUENCE [LARGE SCALE GENOMIC DNA]</scope>
    <source>
        <strain evidence="6 7">DSM 28960</strain>
    </source>
</reference>
<dbReference type="NCBIfam" id="TIGR00486">
    <property type="entry name" value="YbgI_SA1388"/>
    <property type="match status" value="1"/>
</dbReference>
<evidence type="ECO:0000256" key="4">
    <source>
        <dbReference type="ARBA" id="ARBA00022723"/>
    </source>
</evidence>
<dbReference type="PANTHER" id="PTHR13799:SF14">
    <property type="entry name" value="GTP CYCLOHYDROLASE 1 TYPE 2 HOMOLOG"/>
    <property type="match status" value="1"/>
</dbReference>
<dbReference type="Gene3D" id="3.40.1390.30">
    <property type="entry name" value="NIF3 (NGG1p interacting factor 3)-like"/>
    <property type="match status" value="2"/>
</dbReference>
<dbReference type="Proteomes" id="UP000439550">
    <property type="component" value="Unassembled WGS sequence"/>
</dbReference>
<protein>
    <recommendedName>
        <fullName evidence="3">GTP cyclohydrolase 1 type 2 homolog</fullName>
    </recommendedName>
</protein>
<organism evidence="6 7">
    <name type="scientific">Lactococcus hircilactis</name>
    <dbReference type="NCBI Taxonomy" id="1494462"/>
    <lineage>
        <taxon>Bacteria</taxon>
        <taxon>Bacillati</taxon>
        <taxon>Bacillota</taxon>
        <taxon>Bacilli</taxon>
        <taxon>Lactobacillales</taxon>
        <taxon>Streptococcaceae</taxon>
        <taxon>Lactococcus</taxon>
    </lineage>
</organism>
<dbReference type="EMBL" id="WITJ01000005">
    <property type="protein sequence ID" value="MQW39189.1"/>
    <property type="molecule type" value="Genomic_DNA"/>
</dbReference>
<feature type="binding site" evidence="5">
    <location>
        <position position="65"/>
    </location>
    <ligand>
        <name>a divalent metal cation</name>
        <dbReference type="ChEBI" id="CHEBI:60240"/>
        <label>1</label>
    </ligand>
</feature>
<dbReference type="SUPFAM" id="SSF102705">
    <property type="entry name" value="NIF3 (NGG1p interacting factor 3)-like"/>
    <property type="match status" value="1"/>
</dbReference>
<evidence type="ECO:0000256" key="1">
    <source>
        <dbReference type="ARBA" id="ARBA00006964"/>
    </source>
</evidence>
<name>A0A7X2CZZ9_9LACT</name>
<evidence type="ECO:0000313" key="7">
    <source>
        <dbReference type="Proteomes" id="UP000439550"/>
    </source>
</evidence>
<comment type="caution">
    <text evidence="6">The sequence shown here is derived from an EMBL/GenBank/DDBJ whole genome shotgun (WGS) entry which is preliminary data.</text>
</comment>
<dbReference type="Pfam" id="PF01784">
    <property type="entry name" value="DUF34_NIF3"/>
    <property type="match status" value="1"/>
</dbReference>
<dbReference type="OrthoDB" id="9792792at2"/>
<dbReference type="PANTHER" id="PTHR13799">
    <property type="entry name" value="NGG1 INTERACTING FACTOR 3"/>
    <property type="match status" value="1"/>
</dbReference>
<feature type="binding site" evidence="5">
    <location>
        <position position="224"/>
    </location>
    <ligand>
        <name>a divalent metal cation</name>
        <dbReference type="ChEBI" id="CHEBI:60240"/>
        <label>1</label>
    </ligand>
</feature>
<comment type="subunit">
    <text evidence="2">Homohexamer.</text>
</comment>
<accession>A0A7X2CZZ9</accession>
<evidence type="ECO:0000256" key="5">
    <source>
        <dbReference type="PIRSR" id="PIRSR602678-1"/>
    </source>
</evidence>
<comment type="similarity">
    <text evidence="1">Belongs to the GTP cyclohydrolase I type 2/NIF3 family.</text>
</comment>
<feature type="binding site" evidence="5">
    <location>
        <position position="103"/>
    </location>
    <ligand>
        <name>a divalent metal cation</name>
        <dbReference type="ChEBI" id="CHEBI:60240"/>
        <label>1</label>
    </ligand>
</feature>
<dbReference type="InterPro" id="IPR002678">
    <property type="entry name" value="DUF34/NIF3"/>
</dbReference>
<dbReference type="AlphaFoldDB" id="A0A7X2CZZ9"/>
<dbReference type="GO" id="GO:0046872">
    <property type="term" value="F:metal ion binding"/>
    <property type="evidence" value="ECO:0007669"/>
    <property type="project" value="UniProtKB-KW"/>
</dbReference>
<dbReference type="GO" id="GO:0005737">
    <property type="term" value="C:cytoplasm"/>
    <property type="evidence" value="ECO:0007669"/>
    <property type="project" value="TreeGrafter"/>
</dbReference>
<dbReference type="RefSeq" id="WP_153495871.1">
    <property type="nucleotide sequence ID" value="NZ_CAXYUY010000002.1"/>
</dbReference>
<proteinExistence type="inferred from homology"/>
<feature type="binding site" evidence="5">
    <location>
        <position position="221"/>
    </location>
    <ligand>
        <name>a divalent metal cation</name>
        <dbReference type="ChEBI" id="CHEBI:60240"/>
        <label>1</label>
    </ligand>
</feature>
<evidence type="ECO:0000313" key="6">
    <source>
        <dbReference type="EMBL" id="MQW39189.1"/>
    </source>
</evidence>
<gene>
    <name evidence="6" type="ORF">GHI93_04445</name>
</gene>
<keyword evidence="7" id="KW-1185">Reference proteome</keyword>
<sequence length="257" mass="28856">MKIAELTQDYEMFCPQSLALFDDPVGLQIGDLNQEVKKVLVTLDIREQVVDEAIKLGVDLIFAKHPVIFSPLSALTTTNPQEHLVWRLARANIAVYTSHTNIDVVAGGLNDDFASLLDLTEVRALDDENQMGRIGEVEPIRLSVLTEKVKAVFGRDRLRVVTYDHTMNQVIRRIAICGGTGGKLWPLAVEKKADLLITGDIYYHTAHDFLSQGLVAIDPGHYIEHLFIPKIAKLLRTYNDKLEVFESQVSTNPFYDI</sequence>